<name>H0ENC7_GLAL7</name>
<accession>H0ENC7</accession>
<dbReference type="HOGENOM" id="CLU_3377207_0_0_1"/>
<keyword evidence="2" id="KW-1185">Reference proteome</keyword>
<comment type="caution">
    <text evidence="1">The sequence shown here is derived from an EMBL/GenBank/DDBJ whole genome shotgun (WGS) entry which is preliminary data.</text>
</comment>
<gene>
    <name evidence="1" type="ORF">M7I_4130</name>
</gene>
<reference evidence="1 2" key="1">
    <citation type="journal article" date="2012" name="Eukaryot. Cell">
        <title>Genome sequence of the fungus Glarea lozoyensis: the first genome sequence of a species from the Helotiaceae family.</title>
        <authorList>
            <person name="Youssar L."/>
            <person name="Gruening B.A."/>
            <person name="Erxleben A."/>
            <person name="Guenther S."/>
            <person name="Huettel W."/>
        </authorList>
    </citation>
    <scope>NUCLEOTIDE SEQUENCE [LARGE SCALE GENOMIC DNA]</scope>
    <source>
        <strain evidence="2">ATCC 74030 / MF5533</strain>
    </source>
</reference>
<dbReference type="InParanoid" id="H0ENC7"/>
<protein>
    <submittedName>
        <fullName evidence="1">Uncharacterized protein</fullName>
    </submittedName>
</protein>
<proteinExistence type="predicted"/>
<evidence type="ECO:0000313" key="2">
    <source>
        <dbReference type="Proteomes" id="UP000005446"/>
    </source>
</evidence>
<organism evidence="1 2">
    <name type="scientific">Glarea lozoyensis (strain ATCC 74030 / MF5533)</name>
    <dbReference type="NCBI Taxonomy" id="1104152"/>
    <lineage>
        <taxon>Eukaryota</taxon>
        <taxon>Fungi</taxon>
        <taxon>Dikarya</taxon>
        <taxon>Ascomycota</taxon>
        <taxon>Pezizomycotina</taxon>
        <taxon>Leotiomycetes</taxon>
        <taxon>Helotiales</taxon>
        <taxon>Helotiaceae</taxon>
        <taxon>Glarea</taxon>
    </lineage>
</organism>
<dbReference type="EMBL" id="AGUE01000101">
    <property type="protein sequence ID" value="EHL00048.1"/>
    <property type="molecule type" value="Genomic_DNA"/>
</dbReference>
<dbReference type="AlphaFoldDB" id="H0ENC7"/>
<dbReference type="Proteomes" id="UP000005446">
    <property type="component" value="Unassembled WGS sequence"/>
</dbReference>
<evidence type="ECO:0000313" key="1">
    <source>
        <dbReference type="EMBL" id="EHL00048.1"/>
    </source>
</evidence>
<sequence length="34" mass="3363">MRGRGIGEGIGGYVGKGGLGLRDGEMKGASTLIV</sequence>